<name>A0A0F2MH40_SPOSC</name>
<evidence type="ECO:0000259" key="3">
    <source>
        <dbReference type="Pfam" id="PF05368"/>
    </source>
</evidence>
<gene>
    <name evidence="4" type="ORF">SPSK_07597</name>
</gene>
<comment type="caution">
    <text evidence="4">The sequence shown here is derived from an EMBL/GenBank/DDBJ whole genome shotgun (WGS) entry which is preliminary data.</text>
</comment>
<proteinExistence type="predicted"/>
<accession>A0A0F2MH40</accession>
<dbReference type="InterPro" id="IPR036291">
    <property type="entry name" value="NAD(P)-bd_dom_sf"/>
</dbReference>
<protein>
    <submittedName>
        <fullName evidence="4">Oxidoreductase CipA</fullName>
    </submittedName>
</protein>
<keyword evidence="2" id="KW-0560">Oxidoreductase</keyword>
<dbReference type="Pfam" id="PF05368">
    <property type="entry name" value="NmrA"/>
    <property type="match status" value="1"/>
</dbReference>
<organism evidence="4 5">
    <name type="scientific">Sporothrix schenckii 1099-18</name>
    <dbReference type="NCBI Taxonomy" id="1397361"/>
    <lineage>
        <taxon>Eukaryota</taxon>
        <taxon>Fungi</taxon>
        <taxon>Dikarya</taxon>
        <taxon>Ascomycota</taxon>
        <taxon>Pezizomycotina</taxon>
        <taxon>Sordariomycetes</taxon>
        <taxon>Sordariomycetidae</taxon>
        <taxon>Ophiostomatales</taxon>
        <taxon>Ophiostomataceae</taxon>
        <taxon>Sporothrix</taxon>
    </lineage>
</organism>
<dbReference type="InterPro" id="IPR051609">
    <property type="entry name" value="NmrA/Isoflavone_reductase-like"/>
</dbReference>
<dbReference type="KEGG" id="ssck:SPSK_07597"/>
<dbReference type="GO" id="GO:0016491">
    <property type="term" value="F:oxidoreductase activity"/>
    <property type="evidence" value="ECO:0007669"/>
    <property type="project" value="UniProtKB-KW"/>
</dbReference>
<dbReference type="PANTHER" id="PTHR47706">
    <property type="entry name" value="NMRA-LIKE FAMILY PROTEIN"/>
    <property type="match status" value="1"/>
</dbReference>
<dbReference type="VEuPathDB" id="FungiDB:SPSK_07597"/>
<dbReference type="SUPFAM" id="SSF51735">
    <property type="entry name" value="NAD(P)-binding Rossmann-fold domains"/>
    <property type="match status" value="1"/>
</dbReference>
<dbReference type="Gene3D" id="3.40.50.720">
    <property type="entry name" value="NAD(P)-binding Rossmann-like Domain"/>
    <property type="match status" value="1"/>
</dbReference>
<dbReference type="AlphaFoldDB" id="A0A0F2MH40"/>
<reference evidence="4 5" key="1">
    <citation type="journal article" date="2014" name="BMC Genomics">
        <title>Comparative genomics of the major fungal agents of human and animal Sporotrichosis: Sporothrix schenckii and Sporothrix brasiliensis.</title>
        <authorList>
            <person name="Teixeira M.M."/>
            <person name="de Almeida L.G."/>
            <person name="Kubitschek-Barreira P."/>
            <person name="Alves F.L."/>
            <person name="Kioshima E.S."/>
            <person name="Abadio A.K."/>
            <person name="Fernandes L."/>
            <person name="Derengowski L.S."/>
            <person name="Ferreira K.S."/>
            <person name="Souza R.C."/>
            <person name="Ruiz J.C."/>
            <person name="de Andrade N.C."/>
            <person name="Paes H.C."/>
            <person name="Nicola A.M."/>
            <person name="Albuquerque P."/>
            <person name="Gerber A.L."/>
            <person name="Martins V.P."/>
            <person name="Peconick L.D."/>
            <person name="Neto A.V."/>
            <person name="Chaucanez C.B."/>
            <person name="Silva P.A."/>
            <person name="Cunha O.L."/>
            <person name="de Oliveira F.F."/>
            <person name="dos Santos T.C."/>
            <person name="Barros A.L."/>
            <person name="Soares M.A."/>
            <person name="de Oliveira L.M."/>
            <person name="Marini M.M."/>
            <person name="Villalobos-Duno H."/>
            <person name="Cunha M.M."/>
            <person name="de Hoog S."/>
            <person name="da Silveira J.F."/>
            <person name="Henrissat B."/>
            <person name="Nino-Vega G.A."/>
            <person name="Cisalpino P.S."/>
            <person name="Mora-Montes H.M."/>
            <person name="Almeida S.R."/>
            <person name="Stajich J.E."/>
            <person name="Lopes-Bezerra L.M."/>
            <person name="Vasconcelos A.T."/>
            <person name="Felipe M.S."/>
        </authorList>
    </citation>
    <scope>NUCLEOTIDE SEQUENCE [LARGE SCALE GENOMIC DNA]</scope>
    <source>
        <strain evidence="4 5">1099-18</strain>
    </source>
</reference>
<evidence type="ECO:0000313" key="4">
    <source>
        <dbReference type="EMBL" id="KJR88175.1"/>
    </source>
</evidence>
<evidence type="ECO:0000256" key="1">
    <source>
        <dbReference type="ARBA" id="ARBA00022857"/>
    </source>
</evidence>
<feature type="domain" description="NmrA-like" evidence="3">
    <location>
        <begin position="65"/>
        <end position="169"/>
    </location>
</feature>
<dbReference type="OrthoDB" id="419598at2759"/>
<dbReference type="InterPro" id="IPR008030">
    <property type="entry name" value="NmrA-like"/>
</dbReference>
<dbReference type="Proteomes" id="UP000033710">
    <property type="component" value="Unassembled WGS sequence"/>
</dbReference>
<keyword evidence="1" id="KW-0521">NADP</keyword>
<dbReference type="PANTHER" id="PTHR47706:SF7">
    <property type="entry name" value="CIPA-LIKE, PUTATIVE (AFU_ORTHOLOGUE AFUA_1G01630)-RELATED"/>
    <property type="match status" value="1"/>
</dbReference>
<dbReference type="EMBL" id="AXCR01000004">
    <property type="protein sequence ID" value="KJR88175.1"/>
    <property type="molecule type" value="Genomic_DNA"/>
</dbReference>
<reference evidence="4 5" key="2">
    <citation type="journal article" date="2015" name="Eukaryot. Cell">
        <title>Asexual propagation of a virulent clone complex in a human and feline outbreak of sporotrichosis.</title>
        <authorList>
            <person name="Teixeira Mde M."/>
            <person name="Rodrigues A.M."/>
            <person name="Tsui C.K."/>
            <person name="de Almeida L.G."/>
            <person name="Van Diepeningen A.D."/>
            <person name="van den Ende B.G."/>
            <person name="Fernandes G.F."/>
            <person name="Kano R."/>
            <person name="Hamelin R.C."/>
            <person name="Lopes-Bezerra L.M."/>
            <person name="Vasconcelos A.T."/>
            <person name="de Hoog S."/>
            <person name="de Camargo Z.P."/>
            <person name="Felipe M.S."/>
        </authorList>
    </citation>
    <scope>NUCLEOTIDE SEQUENCE [LARGE SCALE GENOMIC DNA]</scope>
    <source>
        <strain evidence="4 5">1099-18</strain>
    </source>
</reference>
<dbReference type="GeneID" id="27669533"/>
<dbReference type="RefSeq" id="XP_016590851.1">
    <property type="nucleotide sequence ID" value="XM_016734256.1"/>
</dbReference>
<sequence>MHTHLSIFRLTVINGTSSFKPSNLPTRTRHLSPRPLIIARRLVHTKMAAVQYAKDQPAGFKNKIEKVAIIGAAGYIGRNFTRELLKTGKHTVTALTRADSKSAIPEGVHKVVVDYDDHSSIVKALTGQDFLIITLSVRAPRDLSLKIATAAAEAGIRWIMPNAYGPNPNSQTMYDEMGFGQSYRGLMEKLHELKLNPVVLTCGFWYEFSLAGGLSRYGFDIANRKVTLFDKGDVKMYTSTLPQCGRAAAALLSLPLLPEDASSDASATLSHYTEPQPAYIRSFHVSQNDMLASLKRVTGTTDADWTITTEPSQERWANAAKALKSGGGVHLDGKTPMAPIEAFSMVMYTRIFFPGGDGLTDKDIKNGALGLPDEDLDEWTKEAVRLVQTNELATYGQ</sequence>
<evidence type="ECO:0000256" key="2">
    <source>
        <dbReference type="ARBA" id="ARBA00023002"/>
    </source>
</evidence>
<evidence type="ECO:0000313" key="5">
    <source>
        <dbReference type="Proteomes" id="UP000033710"/>
    </source>
</evidence>